<dbReference type="GO" id="GO:0016042">
    <property type="term" value="P:lipid catabolic process"/>
    <property type="evidence" value="ECO:0007669"/>
    <property type="project" value="UniProtKB-KW"/>
</dbReference>
<feature type="compositionally biased region" description="Basic and acidic residues" evidence="3">
    <location>
        <begin position="292"/>
        <end position="305"/>
    </location>
</feature>
<gene>
    <name evidence="5" type="ORF">PSALAMII_LOCUS2336</name>
</gene>
<name>A0A9W4NBG9_9EURO</name>
<dbReference type="PROSITE" id="PS50007">
    <property type="entry name" value="PIPLC_X_DOMAIN"/>
    <property type="match status" value="1"/>
</dbReference>
<dbReference type="SUPFAM" id="SSF51695">
    <property type="entry name" value="PLC-like phosphodiesterases"/>
    <property type="match status" value="1"/>
</dbReference>
<dbReference type="EMBL" id="CAJVPD010000110">
    <property type="protein sequence ID" value="CAG8322886.1"/>
    <property type="molecule type" value="Genomic_DNA"/>
</dbReference>
<dbReference type="CDD" id="cd00275">
    <property type="entry name" value="C2_PLC_like"/>
    <property type="match status" value="1"/>
</dbReference>
<dbReference type="PANTHER" id="PTHR10336">
    <property type="entry name" value="PHOSPHOINOSITIDE-SPECIFIC PHOSPHOLIPASE C FAMILY PROTEIN"/>
    <property type="match status" value="1"/>
</dbReference>
<evidence type="ECO:0000313" key="5">
    <source>
        <dbReference type="EMBL" id="CAG8322886.1"/>
    </source>
</evidence>
<dbReference type="GO" id="GO:0004435">
    <property type="term" value="F:phosphatidylinositol-4,5-bisphosphate phospholipase C activity"/>
    <property type="evidence" value="ECO:0007669"/>
    <property type="project" value="UniProtKB-EC"/>
</dbReference>
<sequence length="757" mass="84580">MKVPLVYIEESEKVSESDFRRLYGTGYTPSDMRHVGSGDSGRTAHLFPPLQVISCTRIFNRAFLIAEFTRSNIPAPYLKSPGQQRGTDLCQQARFQPSTVKRSSFIDRNDREQKMEKVEALVDRAKHLALHEPPQRASHHVDVFHPSLDTHVEKIFKSVDAYAPTTHYFLNEIQHDEAVTTPAGKTPVDALASVDAFRNYMKDATSCAMAPEHGLDTSAPLSDYFISSSHNTYLTGNQLYSDAAASAYSSVLQRGCRSVEIDVWDGESETPSSSEDEASSDSSSSESESEDQSGRTDIERGESKANRQKPTKAPKESITSRLEAKLGSVLRRKSAKKPEQPPQGDTATSHMPIRAEPRVLHGHTLTKGATFREICYAIRDNAFAASDLPIVISLEVHACLEQQQMMVDIMKEAWDGMLIDTQPAEGKLPSLADLKRKILIKTKGLPLDGDDAKLEPEDTLTPQNSEDKSSEQQPPKPSKVLGALADLAVYTRAYHFSHFDQPEARVPVHVFSLSEKAAHEAHANSRDALFEHNRSSLMRIYPFAFRFNSSNLDPSFFWRRGAQLVALNWQNLDKGMMLNHGMFVGSHGWRLKPSGYRSSDRETSPIERRNLTLSLEIYAAQDLSLPPGDHSEKGFRPYVTCQLHVEEPEGEATPDRDDASSDTEKTSYKRCTKSSSGRNPDFEGQKLEFPTVTGIVEDLSFLRFKIKDDEIGRDPLAAWACIRLDRLREGYRLVHLHDCSGEKTGGVLLVKIEKQVT</sequence>
<feature type="compositionally biased region" description="Acidic residues" evidence="3">
    <location>
        <begin position="265"/>
        <end position="279"/>
    </location>
</feature>
<dbReference type="InterPro" id="IPR001192">
    <property type="entry name" value="PI-PLC_fam"/>
</dbReference>
<evidence type="ECO:0000313" key="6">
    <source>
        <dbReference type="Proteomes" id="UP001152592"/>
    </source>
</evidence>
<dbReference type="PROSITE" id="PS50008">
    <property type="entry name" value="PIPLC_Y_DOMAIN"/>
    <property type="match status" value="1"/>
</dbReference>
<dbReference type="Pfam" id="PF00387">
    <property type="entry name" value="PI-PLC-Y"/>
    <property type="match status" value="1"/>
</dbReference>
<dbReference type="InterPro" id="IPR035892">
    <property type="entry name" value="C2_domain_sf"/>
</dbReference>
<comment type="catalytic activity">
    <reaction evidence="2">
        <text>a 1,2-diacyl-sn-glycero-3-phospho-(1D-myo-inositol-4,5-bisphosphate) + H2O = 1D-myo-inositol 1,4,5-trisphosphate + a 1,2-diacyl-sn-glycerol + H(+)</text>
        <dbReference type="Rhea" id="RHEA:33179"/>
        <dbReference type="ChEBI" id="CHEBI:15377"/>
        <dbReference type="ChEBI" id="CHEBI:15378"/>
        <dbReference type="ChEBI" id="CHEBI:17815"/>
        <dbReference type="ChEBI" id="CHEBI:58456"/>
        <dbReference type="ChEBI" id="CHEBI:203600"/>
        <dbReference type="EC" id="3.1.4.11"/>
    </reaction>
</comment>
<dbReference type="InterPro" id="IPR017946">
    <property type="entry name" value="PLC-like_Pdiesterase_TIM-brl"/>
</dbReference>
<dbReference type="GO" id="GO:0048015">
    <property type="term" value="P:phosphatidylinositol-mediated signaling"/>
    <property type="evidence" value="ECO:0007669"/>
    <property type="project" value="TreeGrafter"/>
</dbReference>
<dbReference type="FunFam" id="2.60.40.150:FF:000220">
    <property type="entry name" value="Phosphoinositide phospholipase C"/>
    <property type="match status" value="1"/>
</dbReference>
<feature type="region of interest" description="Disordered" evidence="3">
    <location>
        <begin position="449"/>
        <end position="478"/>
    </location>
</feature>
<evidence type="ECO:0000259" key="4">
    <source>
        <dbReference type="PROSITE" id="PS50008"/>
    </source>
</evidence>
<dbReference type="Gene3D" id="2.60.40.150">
    <property type="entry name" value="C2 domain"/>
    <property type="match status" value="1"/>
</dbReference>
<evidence type="ECO:0000256" key="3">
    <source>
        <dbReference type="SAM" id="MobiDB-lite"/>
    </source>
</evidence>
<accession>A0A9W4NBG9</accession>
<dbReference type="SMART" id="SM00239">
    <property type="entry name" value="C2"/>
    <property type="match status" value="1"/>
</dbReference>
<keyword evidence="2" id="KW-0378">Hydrolase</keyword>
<dbReference type="SUPFAM" id="SSF49562">
    <property type="entry name" value="C2 domain (Calcium/lipid-binding domain, CaLB)"/>
    <property type="match status" value="1"/>
</dbReference>
<dbReference type="Proteomes" id="UP001152592">
    <property type="component" value="Unassembled WGS sequence"/>
</dbReference>
<dbReference type="Pfam" id="PF00388">
    <property type="entry name" value="PI-PLC-X"/>
    <property type="match status" value="1"/>
</dbReference>
<organism evidence="5 6">
    <name type="scientific">Penicillium salamii</name>
    <dbReference type="NCBI Taxonomy" id="1612424"/>
    <lineage>
        <taxon>Eukaryota</taxon>
        <taxon>Fungi</taxon>
        <taxon>Dikarya</taxon>
        <taxon>Ascomycota</taxon>
        <taxon>Pezizomycotina</taxon>
        <taxon>Eurotiomycetes</taxon>
        <taxon>Eurotiomycetidae</taxon>
        <taxon>Eurotiales</taxon>
        <taxon>Aspergillaceae</taxon>
        <taxon>Penicillium</taxon>
    </lineage>
</organism>
<feature type="domain" description="PI-PLC Y-box" evidence="4">
    <location>
        <begin position="484"/>
        <end position="596"/>
    </location>
</feature>
<dbReference type="EC" id="3.1.4.11" evidence="2"/>
<dbReference type="AlphaFoldDB" id="A0A9W4NBG9"/>
<keyword evidence="1" id="KW-0807">Transducer</keyword>
<keyword evidence="2" id="KW-0443">Lipid metabolism</keyword>
<dbReference type="InterPro" id="IPR001711">
    <property type="entry name" value="PLipase_C_Pinositol-sp_Y"/>
</dbReference>
<dbReference type="SMART" id="SM00149">
    <property type="entry name" value="PLCYc"/>
    <property type="match status" value="1"/>
</dbReference>
<protein>
    <recommendedName>
        <fullName evidence="2">Phosphoinositide phospholipase C</fullName>
        <ecNumber evidence="2">3.1.4.11</ecNumber>
    </recommendedName>
</protein>
<dbReference type="OrthoDB" id="2865667at2759"/>
<dbReference type="InterPro" id="IPR000909">
    <property type="entry name" value="PLipase_C_PInositol-sp_X_dom"/>
</dbReference>
<dbReference type="SMART" id="SM00148">
    <property type="entry name" value="PLCXc"/>
    <property type="match status" value="1"/>
</dbReference>
<dbReference type="PANTHER" id="PTHR10336:SF82">
    <property type="entry name" value="PHOSPHOINOSITIDE PHOSPHOLIPASE C"/>
    <property type="match status" value="1"/>
</dbReference>
<feature type="compositionally biased region" description="Basic and acidic residues" evidence="3">
    <location>
        <begin position="653"/>
        <end position="667"/>
    </location>
</feature>
<evidence type="ECO:0000256" key="2">
    <source>
        <dbReference type="RuleBase" id="RU361133"/>
    </source>
</evidence>
<dbReference type="GO" id="GO:0051209">
    <property type="term" value="P:release of sequestered calcium ion into cytosol"/>
    <property type="evidence" value="ECO:0007669"/>
    <property type="project" value="TreeGrafter"/>
</dbReference>
<dbReference type="Gene3D" id="3.20.20.190">
    <property type="entry name" value="Phosphatidylinositol (PI) phosphodiesterase"/>
    <property type="match status" value="2"/>
</dbReference>
<dbReference type="InterPro" id="IPR000008">
    <property type="entry name" value="C2_dom"/>
</dbReference>
<comment type="caution">
    <text evidence="5">The sequence shown here is derived from an EMBL/GenBank/DDBJ whole genome shotgun (WGS) entry which is preliminary data.</text>
</comment>
<evidence type="ECO:0000256" key="1">
    <source>
        <dbReference type="ARBA" id="ARBA00023224"/>
    </source>
</evidence>
<reference evidence="5" key="1">
    <citation type="submission" date="2021-07" db="EMBL/GenBank/DDBJ databases">
        <authorList>
            <person name="Branca A.L. A."/>
        </authorList>
    </citation>
    <scope>NUCLEOTIDE SEQUENCE</scope>
</reference>
<keyword evidence="2" id="KW-0442">Lipid degradation</keyword>
<proteinExistence type="predicted"/>
<dbReference type="PRINTS" id="PR00390">
    <property type="entry name" value="PHPHLIPASEC"/>
</dbReference>
<feature type="region of interest" description="Disordered" evidence="3">
    <location>
        <begin position="646"/>
        <end position="684"/>
    </location>
</feature>
<feature type="region of interest" description="Disordered" evidence="3">
    <location>
        <begin position="265"/>
        <end position="361"/>
    </location>
</feature>